<evidence type="ECO:0000313" key="2">
    <source>
        <dbReference type="Proteomes" id="UP000198875"/>
    </source>
</evidence>
<dbReference type="EMBL" id="CSTD01000006">
    <property type="protein sequence ID" value="CPR13167.1"/>
    <property type="molecule type" value="Genomic_DNA"/>
</dbReference>
<name>A0A0U0WEF5_MYCBE</name>
<dbReference type="AlphaFoldDB" id="A0A0U0WEF5"/>
<organism evidence="1 2">
    <name type="scientific">Mycobacterium bohemicum DSM 44277</name>
    <dbReference type="NCBI Taxonomy" id="1236609"/>
    <lineage>
        <taxon>Bacteria</taxon>
        <taxon>Bacillati</taxon>
        <taxon>Actinomycetota</taxon>
        <taxon>Actinomycetes</taxon>
        <taxon>Mycobacteriales</taxon>
        <taxon>Mycobacteriaceae</taxon>
        <taxon>Mycobacterium</taxon>
    </lineage>
</organism>
<reference evidence="1 2" key="1">
    <citation type="submission" date="2015-03" db="EMBL/GenBank/DDBJ databases">
        <authorList>
            <person name="Murphy D."/>
        </authorList>
    </citation>
    <scope>NUCLEOTIDE SEQUENCE [LARGE SCALE GENOMIC DNA]</scope>
    <source>
        <strain evidence="1 2">DSM 44277</strain>
    </source>
</reference>
<proteinExistence type="predicted"/>
<protein>
    <submittedName>
        <fullName evidence="1">Uncharacterized protein</fullName>
    </submittedName>
</protein>
<sequence>MQSGELVRGVAGDLGCVEAAHPVGNLLRPTESYLEWILLIRIRQAVGPFSTYSHP</sequence>
<evidence type="ECO:0000313" key="1">
    <source>
        <dbReference type="EMBL" id="CPR13167.1"/>
    </source>
</evidence>
<gene>
    <name evidence="1" type="ORF">BN971_04474</name>
</gene>
<accession>A0A0U0WEF5</accession>
<dbReference type="Proteomes" id="UP000198875">
    <property type="component" value="Unassembled WGS sequence"/>
</dbReference>